<protein>
    <submittedName>
        <fullName evidence="3">Uncharacterized protein</fullName>
    </submittedName>
</protein>
<feature type="compositionally biased region" description="Polar residues" evidence="2">
    <location>
        <begin position="1"/>
        <end position="14"/>
    </location>
</feature>
<dbReference type="EMBL" id="BRXY01000385">
    <property type="protein sequence ID" value="GMH91397.1"/>
    <property type="molecule type" value="Genomic_DNA"/>
</dbReference>
<dbReference type="PANTHER" id="PTHR13261:SF0">
    <property type="entry name" value="BRCA2 AND CDKN1A-INTERACTING PROTEIN"/>
    <property type="match status" value="1"/>
</dbReference>
<evidence type="ECO:0000256" key="1">
    <source>
        <dbReference type="ARBA" id="ARBA00006781"/>
    </source>
</evidence>
<dbReference type="AlphaFoldDB" id="A0A9W7EUT0"/>
<reference evidence="4" key="1">
    <citation type="journal article" date="2023" name="Commun. Biol.">
        <title>Genome analysis of Parmales, the sister group of diatoms, reveals the evolutionary specialization of diatoms from phago-mixotrophs to photoautotrophs.</title>
        <authorList>
            <person name="Ban H."/>
            <person name="Sato S."/>
            <person name="Yoshikawa S."/>
            <person name="Yamada K."/>
            <person name="Nakamura Y."/>
            <person name="Ichinomiya M."/>
            <person name="Sato N."/>
            <person name="Blanc-Mathieu R."/>
            <person name="Endo H."/>
            <person name="Kuwata A."/>
            <person name="Ogata H."/>
        </authorList>
    </citation>
    <scope>NUCLEOTIDE SEQUENCE [LARGE SCALE GENOMIC DNA]</scope>
    <source>
        <strain evidence="4">NIES 3701</strain>
    </source>
</reference>
<keyword evidence="4" id="KW-1185">Reference proteome</keyword>
<organism evidence="3 4">
    <name type="scientific">Triparma strigata</name>
    <dbReference type="NCBI Taxonomy" id="1606541"/>
    <lineage>
        <taxon>Eukaryota</taxon>
        <taxon>Sar</taxon>
        <taxon>Stramenopiles</taxon>
        <taxon>Ochrophyta</taxon>
        <taxon>Bolidophyceae</taxon>
        <taxon>Parmales</taxon>
        <taxon>Triparmaceae</taxon>
        <taxon>Triparma</taxon>
    </lineage>
</organism>
<evidence type="ECO:0000313" key="4">
    <source>
        <dbReference type="Proteomes" id="UP001165085"/>
    </source>
</evidence>
<dbReference type="PANTHER" id="PTHR13261">
    <property type="entry name" value="BRCA2 AND CDKN1A INTERACTING PROTEIN"/>
    <property type="match status" value="1"/>
</dbReference>
<feature type="compositionally biased region" description="Low complexity" evidence="2">
    <location>
        <begin position="77"/>
        <end position="94"/>
    </location>
</feature>
<dbReference type="InterPro" id="IPR025602">
    <property type="entry name" value="BCP1_family"/>
</dbReference>
<feature type="compositionally biased region" description="Acidic residues" evidence="2">
    <location>
        <begin position="57"/>
        <end position="69"/>
    </location>
</feature>
<dbReference type="GO" id="GO:0005634">
    <property type="term" value="C:nucleus"/>
    <property type="evidence" value="ECO:0007669"/>
    <property type="project" value="TreeGrafter"/>
</dbReference>
<comment type="similarity">
    <text evidence="1">Belongs to the BCP1 family.</text>
</comment>
<name>A0A9W7EUT0_9STRA</name>
<dbReference type="OrthoDB" id="206212at2759"/>
<feature type="region of interest" description="Disordered" evidence="2">
    <location>
        <begin position="1"/>
        <end position="94"/>
    </location>
</feature>
<dbReference type="Pfam" id="PF13862">
    <property type="entry name" value="BCCIP"/>
    <property type="match status" value="1"/>
</dbReference>
<evidence type="ECO:0000256" key="2">
    <source>
        <dbReference type="SAM" id="MobiDB-lite"/>
    </source>
</evidence>
<proteinExistence type="inferred from homology"/>
<evidence type="ECO:0000313" key="3">
    <source>
        <dbReference type="EMBL" id="GMH91397.1"/>
    </source>
</evidence>
<dbReference type="Proteomes" id="UP001165085">
    <property type="component" value="Unassembled WGS sequence"/>
</dbReference>
<feature type="compositionally biased region" description="Acidic residues" evidence="2">
    <location>
        <begin position="33"/>
        <end position="49"/>
    </location>
</feature>
<sequence>MTNQQQMQSLSYEGSASEGVASNERSPFKSGTEGEDDDDDEDSSSDDEAMILAENAGWDESDSSDDDEPPPAKKSKSNTTSTSSSSTTTAASSTKNQLVEFNLEEMGPHFSTSLHTFLSSSPLFTSSLPLLTSSIISQVSVGTVVSQSLSASGATLTSKYAPDMNEDPLHRTAFAFSTLLNTSDTELTNFFTPLLKTLTSHCPSLSSFLSKSPSKTGLLITRSMVNVPHVIIHSLQKNVLEDVTWARSNAEGGEEERELYKFNRVIVLSEVDCDVKSGKYSYSTYSSNTPELKRVEEEFIMKRSLFKPVVFEEEGRDGGGQKIKGMYCLGGVSWEGFLEGVEEFGSMV</sequence>
<accession>A0A9W7EUT0</accession>
<comment type="caution">
    <text evidence="3">The sequence shown here is derived from an EMBL/GenBank/DDBJ whole genome shotgun (WGS) entry which is preliminary data.</text>
</comment>
<gene>
    <name evidence="3" type="ORF">TrST_g6957</name>
</gene>